<proteinExistence type="predicted"/>
<reference evidence="1 2" key="1">
    <citation type="submission" date="2020-02" db="EMBL/GenBank/DDBJ databases">
        <title>Acidophilic actinobacteria isolated from forest soil.</title>
        <authorList>
            <person name="Golinska P."/>
        </authorList>
    </citation>
    <scope>NUCLEOTIDE SEQUENCE [LARGE SCALE GENOMIC DNA]</scope>
    <source>
        <strain evidence="1 2">NL8</strain>
    </source>
</reference>
<keyword evidence="2" id="KW-1185">Reference proteome</keyword>
<protein>
    <submittedName>
        <fullName evidence="1">ATP/GTP-binding protein</fullName>
    </submittedName>
</protein>
<gene>
    <name evidence="1" type="ORF">KGQ19_11250</name>
</gene>
<dbReference type="Proteomes" id="UP000730482">
    <property type="component" value="Unassembled WGS sequence"/>
</dbReference>
<comment type="caution">
    <text evidence="1">The sequence shown here is derived from an EMBL/GenBank/DDBJ whole genome shotgun (WGS) entry which is preliminary data.</text>
</comment>
<organism evidence="1 2">
    <name type="scientific">Catenulispora pinistramenti</name>
    <dbReference type="NCBI Taxonomy" id="2705254"/>
    <lineage>
        <taxon>Bacteria</taxon>
        <taxon>Bacillati</taxon>
        <taxon>Actinomycetota</taxon>
        <taxon>Actinomycetes</taxon>
        <taxon>Catenulisporales</taxon>
        <taxon>Catenulisporaceae</taxon>
        <taxon>Catenulispora</taxon>
    </lineage>
</organism>
<evidence type="ECO:0000313" key="2">
    <source>
        <dbReference type="Proteomes" id="UP000730482"/>
    </source>
</evidence>
<dbReference type="EMBL" id="JAAFYZ010000028">
    <property type="protein sequence ID" value="MBS2547448.1"/>
    <property type="molecule type" value="Genomic_DNA"/>
</dbReference>
<evidence type="ECO:0000313" key="1">
    <source>
        <dbReference type="EMBL" id="MBS2547448.1"/>
    </source>
</evidence>
<accession>A0ABS5KN30</accession>
<sequence>MILVVLFTVGLGRVTEAQMLAETAAGSAARAASLARSADQAVAAAYATVDADSSMSCPHPNVIVDTSAFRPGGTVAVTVDCHPRLADITGVGFPGTIQISERMVSGIDTWRQADAP</sequence>
<name>A0ABS5KN30_9ACTN</name>